<accession>A0ABV0WFL0</accession>
<keyword evidence="5 9" id="KW-1003">Cell membrane</keyword>
<evidence type="ECO:0000256" key="9">
    <source>
        <dbReference type="RuleBase" id="RU368035"/>
    </source>
</evidence>
<dbReference type="InterPro" id="IPR009357">
    <property type="entry name" value="Riboflavin_transptr"/>
</dbReference>
<comment type="catalytic activity">
    <reaction evidence="1 9">
        <text>riboflavin(in) = riboflavin(out)</text>
        <dbReference type="Rhea" id="RHEA:35015"/>
        <dbReference type="ChEBI" id="CHEBI:57986"/>
    </reaction>
</comment>
<dbReference type="PANTHER" id="PTHR12929:SF6">
    <property type="entry name" value="SOLUTE CARRIER FAMILY 52, RIBOFLAVIN TRANSPORTER, MEMBER 3-B"/>
    <property type="match status" value="1"/>
</dbReference>
<feature type="transmembrane region" description="Helical" evidence="9">
    <location>
        <begin position="35"/>
        <end position="59"/>
    </location>
</feature>
<keyword evidence="6 9" id="KW-0812">Transmembrane</keyword>
<comment type="subcellular location">
    <subcellularLocation>
        <location evidence="2 9">Cell membrane</location>
        <topology evidence="2 9">Multi-pass membrane protein</topology>
    </subcellularLocation>
</comment>
<evidence type="ECO:0000256" key="2">
    <source>
        <dbReference type="ARBA" id="ARBA00004651"/>
    </source>
</evidence>
<dbReference type="Pfam" id="PF06237">
    <property type="entry name" value="SLC52_ribofla_tr"/>
    <property type="match status" value="1"/>
</dbReference>
<protein>
    <recommendedName>
        <fullName evidence="9">Riboflavin transporter</fullName>
    </recommendedName>
</protein>
<evidence type="ECO:0000256" key="4">
    <source>
        <dbReference type="ARBA" id="ARBA00022448"/>
    </source>
</evidence>
<name>A0ABV0WFL0_9TELE</name>
<sequence length="100" mass="10999">SLIFMGFLTIFGTGSGAYIMAMASLSPCPLLVHSAYGTVVIVRPLFFKSCMFCLLRCLVPASALQRRKADSHVSHPLVFCGVSFQSGILMHQLKSIWFKI</sequence>
<comment type="caution">
    <text evidence="10">The sequence shown here is derived from an EMBL/GenBank/DDBJ whole genome shotgun (WGS) entry which is preliminary data.</text>
</comment>
<evidence type="ECO:0000256" key="3">
    <source>
        <dbReference type="ARBA" id="ARBA00006366"/>
    </source>
</evidence>
<keyword evidence="11" id="KW-1185">Reference proteome</keyword>
<evidence type="ECO:0000313" key="10">
    <source>
        <dbReference type="EMBL" id="MEQ2268290.1"/>
    </source>
</evidence>
<evidence type="ECO:0000313" key="11">
    <source>
        <dbReference type="Proteomes" id="UP001444071"/>
    </source>
</evidence>
<keyword evidence="8 9" id="KW-0472">Membrane</keyword>
<evidence type="ECO:0000256" key="7">
    <source>
        <dbReference type="ARBA" id="ARBA00022989"/>
    </source>
</evidence>
<proteinExistence type="inferred from homology"/>
<comment type="similarity">
    <text evidence="3 9">Belongs to the riboflavin transporter family.</text>
</comment>
<gene>
    <name evidence="10" type="ORF">XENORESO_019296</name>
</gene>
<organism evidence="10 11">
    <name type="scientific">Xenotaenia resolanae</name>
    <dbReference type="NCBI Taxonomy" id="208358"/>
    <lineage>
        <taxon>Eukaryota</taxon>
        <taxon>Metazoa</taxon>
        <taxon>Chordata</taxon>
        <taxon>Craniata</taxon>
        <taxon>Vertebrata</taxon>
        <taxon>Euteleostomi</taxon>
        <taxon>Actinopterygii</taxon>
        <taxon>Neopterygii</taxon>
        <taxon>Teleostei</taxon>
        <taxon>Neoteleostei</taxon>
        <taxon>Acanthomorphata</taxon>
        <taxon>Ovalentaria</taxon>
        <taxon>Atherinomorphae</taxon>
        <taxon>Cyprinodontiformes</taxon>
        <taxon>Goodeidae</taxon>
        <taxon>Xenotaenia</taxon>
    </lineage>
</organism>
<evidence type="ECO:0000256" key="5">
    <source>
        <dbReference type="ARBA" id="ARBA00022475"/>
    </source>
</evidence>
<feature type="non-terminal residue" evidence="10">
    <location>
        <position position="1"/>
    </location>
</feature>
<comment type="caution">
    <text evidence="9">Lacks conserved residue(s) required for the propagation of feature annotation.</text>
</comment>
<dbReference type="PANTHER" id="PTHR12929">
    <property type="entry name" value="SOLUTE CARRIER FAMILY 52"/>
    <property type="match status" value="1"/>
</dbReference>
<dbReference type="Proteomes" id="UP001444071">
    <property type="component" value="Unassembled WGS sequence"/>
</dbReference>
<dbReference type="EMBL" id="JAHRIM010047108">
    <property type="protein sequence ID" value="MEQ2268290.1"/>
    <property type="molecule type" value="Genomic_DNA"/>
</dbReference>
<comment type="function">
    <text evidence="9">Plasma membrane transporter mediating the uptake by cells of the water soluble vitamin B2/riboflavin that plays a key role in biochemical oxidation-reduction reactions of the carbohydrate, lipid, and amino acid metabolism.</text>
</comment>
<evidence type="ECO:0000256" key="8">
    <source>
        <dbReference type="ARBA" id="ARBA00023136"/>
    </source>
</evidence>
<evidence type="ECO:0000256" key="1">
    <source>
        <dbReference type="ARBA" id="ARBA00000215"/>
    </source>
</evidence>
<keyword evidence="4 9" id="KW-0813">Transport</keyword>
<evidence type="ECO:0000256" key="6">
    <source>
        <dbReference type="ARBA" id="ARBA00022692"/>
    </source>
</evidence>
<reference evidence="10 11" key="1">
    <citation type="submission" date="2021-06" db="EMBL/GenBank/DDBJ databases">
        <authorList>
            <person name="Palmer J.M."/>
        </authorList>
    </citation>
    <scope>NUCLEOTIDE SEQUENCE [LARGE SCALE GENOMIC DNA]</scope>
    <source>
        <strain evidence="10 11">XR_2019</strain>
        <tissue evidence="10">Muscle</tissue>
    </source>
</reference>
<keyword evidence="7 9" id="KW-1133">Transmembrane helix</keyword>